<dbReference type="InterPro" id="IPR008467">
    <property type="entry name" value="Dynein1_light_intermed_chain"/>
</dbReference>
<reference evidence="11" key="1">
    <citation type="journal article" date="2020" name="Stud. Mycol.">
        <title>101 Dothideomycetes genomes: a test case for predicting lifestyles and emergence of pathogens.</title>
        <authorList>
            <person name="Haridas S."/>
            <person name="Albert R."/>
            <person name="Binder M."/>
            <person name="Bloem J."/>
            <person name="Labutti K."/>
            <person name="Salamov A."/>
            <person name="Andreopoulos B."/>
            <person name="Baker S."/>
            <person name="Barry K."/>
            <person name="Bills G."/>
            <person name="Bluhm B."/>
            <person name="Cannon C."/>
            <person name="Castanera R."/>
            <person name="Culley D."/>
            <person name="Daum C."/>
            <person name="Ezra D."/>
            <person name="Gonzalez J."/>
            <person name="Henrissat B."/>
            <person name="Kuo A."/>
            <person name="Liang C."/>
            <person name="Lipzen A."/>
            <person name="Lutzoni F."/>
            <person name="Magnuson J."/>
            <person name="Mondo S."/>
            <person name="Nolan M."/>
            <person name="Ohm R."/>
            <person name="Pangilinan J."/>
            <person name="Park H.-J."/>
            <person name="Ramirez L."/>
            <person name="Alfaro M."/>
            <person name="Sun H."/>
            <person name="Tritt A."/>
            <person name="Yoshinaga Y."/>
            <person name="Zwiers L.-H."/>
            <person name="Turgeon B."/>
            <person name="Goodwin S."/>
            <person name="Spatafora J."/>
            <person name="Crous P."/>
            <person name="Grigoriev I."/>
        </authorList>
    </citation>
    <scope>NUCLEOTIDE SEQUENCE</scope>
    <source>
        <strain evidence="11">CBS 262.69</strain>
    </source>
</reference>
<keyword evidence="4" id="KW-0493">Microtubule</keyword>
<keyword evidence="12" id="KW-1185">Reference proteome</keyword>
<dbReference type="OrthoDB" id="27603at2759"/>
<dbReference type="GO" id="GO:0005524">
    <property type="term" value="F:ATP binding"/>
    <property type="evidence" value="ECO:0007669"/>
    <property type="project" value="UniProtKB-KW"/>
</dbReference>
<dbReference type="GO" id="GO:0005874">
    <property type="term" value="C:microtubule"/>
    <property type="evidence" value="ECO:0007669"/>
    <property type="project" value="UniProtKB-KW"/>
</dbReference>
<evidence type="ECO:0000256" key="10">
    <source>
        <dbReference type="SAM" id="MobiDB-lite"/>
    </source>
</evidence>
<evidence type="ECO:0000313" key="12">
    <source>
        <dbReference type="Proteomes" id="UP000799640"/>
    </source>
</evidence>
<dbReference type="PANTHER" id="PTHR12688">
    <property type="entry name" value="DYNEIN LIGHT INTERMEDIATE CHAIN"/>
    <property type="match status" value="1"/>
</dbReference>
<evidence type="ECO:0000313" key="11">
    <source>
        <dbReference type="EMBL" id="KAF2398143.1"/>
    </source>
</evidence>
<proteinExistence type="predicted"/>
<protein>
    <submittedName>
        <fullName evidence="11">Dynein family protein</fullName>
    </submittedName>
</protein>
<feature type="region of interest" description="Disordered" evidence="10">
    <location>
        <begin position="448"/>
        <end position="468"/>
    </location>
</feature>
<organism evidence="11 12">
    <name type="scientific">Trichodelitschia bisporula</name>
    <dbReference type="NCBI Taxonomy" id="703511"/>
    <lineage>
        <taxon>Eukaryota</taxon>
        <taxon>Fungi</taxon>
        <taxon>Dikarya</taxon>
        <taxon>Ascomycota</taxon>
        <taxon>Pezizomycotina</taxon>
        <taxon>Dothideomycetes</taxon>
        <taxon>Dothideomycetes incertae sedis</taxon>
        <taxon>Phaeotrichales</taxon>
        <taxon>Phaeotrichaceae</taxon>
        <taxon>Trichodelitschia</taxon>
    </lineage>
</organism>
<feature type="region of interest" description="Disordered" evidence="10">
    <location>
        <begin position="44"/>
        <end position="63"/>
    </location>
</feature>
<dbReference type="GO" id="GO:0035974">
    <property type="term" value="C:meiotic spindle pole body"/>
    <property type="evidence" value="ECO:0007669"/>
    <property type="project" value="TreeGrafter"/>
</dbReference>
<evidence type="ECO:0000256" key="6">
    <source>
        <dbReference type="ARBA" id="ARBA00022840"/>
    </source>
</evidence>
<gene>
    <name evidence="11" type="ORF">EJ06DRAFT_480617</name>
</gene>
<keyword evidence="7" id="KW-0243">Dynein</keyword>
<evidence type="ECO:0000256" key="5">
    <source>
        <dbReference type="ARBA" id="ARBA00022741"/>
    </source>
</evidence>
<evidence type="ECO:0000256" key="9">
    <source>
        <dbReference type="ARBA" id="ARBA00023212"/>
    </source>
</evidence>
<feature type="compositionally biased region" description="Basic and acidic residues" evidence="10">
    <location>
        <begin position="448"/>
        <end position="457"/>
    </location>
</feature>
<accession>A0A6G1HQ15</accession>
<evidence type="ECO:0000256" key="4">
    <source>
        <dbReference type="ARBA" id="ARBA00022701"/>
    </source>
</evidence>
<keyword evidence="6" id="KW-0067">ATP-binding</keyword>
<dbReference type="GO" id="GO:0007018">
    <property type="term" value="P:microtubule-based movement"/>
    <property type="evidence" value="ECO:0007669"/>
    <property type="project" value="InterPro"/>
</dbReference>
<comment type="subcellular location">
    <subcellularLocation>
        <location evidence="1">Cytoplasm</location>
        <location evidence="1">Cytoskeleton</location>
    </subcellularLocation>
</comment>
<keyword evidence="9" id="KW-0206">Cytoskeleton</keyword>
<evidence type="ECO:0000256" key="7">
    <source>
        <dbReference type="ARBA" id="ARBA00023017"/>
    </source>
</evidence>
<keyword evidence="2" id="KW-0813">Transport</keyword>
<dbReference type="PANTHER" id="PTHR12688:SF0">
    <property type="entry name" value="DYNEIN LIGHT INTERMEDIATE CHAIN"/>
    <property type="match status" value="1"/>
</dbReference>
<evidence type="ECO:0000256" key="3">
    <source>
        <dbReference type="ARBA" id="ARBA00022490"/>
    </source>
</evidence>
<dbReference type="Pfam" id="PF05783">
    <property type="entry name" value="DLIC"/>
    <property type="match status" value="1"/>
</dbReference>
<evidence type="ECO:0000256" key="2">
    <source>
        <dbReference type="ARBA" id="ARBA00022448"/>
    </source>
</evidence>
<dbReference type="InterPro" id="IPR022780">
    <property type="entry name" value="Dynein_light_int_chain"/>
</dbReference>
<dbReference type="EMBL" id="ML996701">
    <property type="protein sequence ID" value="KAF2398143.1"/>
    <property type="molecule type" value="Genomic_DNA"/>
</dbReference>
<dbReference type="AlphaFoldDB" id="A0A6G1HQ15"/>
<keyword evidence="3" id="KW-0963">Cytoplasm</keyword>
<dbReference type="GO" id="GO:0045504">
    <property type="term" value="F:dynein heavy chain binding"/>
    <property type="evidence" value="ECO:0007669"/>
    <property type="project" value="TreeGrafter"/>
</dbReference>
<dbReference type="GO" id="GO:0000226">
    <property type="term" value="P:microtubule cytoskeleton organization"/>
    <property type="evidence" value="ECO:0007669"/>
    <property type="project" value="TreeGrafter"/>
</dbReference>
<name>A0A6G1HQ15_9PEZI</name>
<evidence type="ECO:0000256" key="1">
    <source>
        <dbReference type="ARBA" id="ARBA00004245"/>
    </source>
</evidence>
<sequence>MGARRLRDAPKKEIWSSLLKSVSSGKRLPEKQLLVLGGSPSTQHDFLESLSTDTSPRRDRTRKPPIANQFALGYTYQDVLDADHEDTLARLSIYTLSDPSPAFTPLLKPLLTPRTLPNTLVVILLDWSSPWLWAAQLRDWIRLLRGLVISLDDECKDALEANVIEWRDRKRGAAGPDGAPTNSYDDEVQVPLGAGEWDEPLGVPLCVVCQNADKIVSLERERGWRDEQFDFIAQFVRTVLLKHGASLIYTMPEAPGALQTLVHSSLGIQSMLLKKQLKHNVADKDHILVPPNWDSWGKIRLMTDGFDVEGVSQAWSEEIQLPAGDEDSGSPSEEEDDTAVGLYEDTIRDPKTDLVLPGLTPKNAKGFEIESKDTQAFLSEQIEMLERLRAEDEREKLVRDAKKAPMSVSYLSADEGRNVEEHIGPVQFNMGGIQVDADDMLKRLKDREASRAAELEPKSPTLPADKEMDTQKLANFFSSLMKKSGSSAASSPRRDEV</sequence>
<dbReference type="GO" id="GO:0005868">
    <property type="term" value="C:cytoplasmic dynein complex"/>
    <property type="evidence" value="ECO:0007669"/>
    <property type="project" value="InterPro"/>
</dbReference>
<dbReference type="Proteomes" id="UP000799640">
    <property type="component" value="Unassembled WGS sequence"/>
</dbReference>
<evidence type="ECO:0000256" key="8">
    <source>
        <dbReference type="ARBA" id="ARBA00023175"/>
    </source>
</evidence>
<keyword evidence="5" id="KW-0547">Nucleotide-binding</keyword>
<keyword evidence="8" id="KW-0505">Motor protein</keyword>